<gene>
    <name evidence="2" type="ORF">IAD42_02835</name>
</gene>
<feature type="transmembrane region" description="Helical" evidence="1">
    <location>
        <begin position="84"/>
        <end position="108"/>
    </location>
</feature>
<proteinExistence type="predicted"/>
<reference evidence="2" key="2">
    <citation type="journal article" date="2021" name="PeerJ">
        <title>Extensive microbial diversity within the chicken gut microbiome revealed by metagenomics and culture.</title>
        <authorList>
            <person name="Gilroy R."/>
            <person name="Ravi A."/>
            <person name="Getino M."/>
            <person name="Pursley I."/>
            <person name="Horton D.L."/>
            <person name="Alikhan N.F."/>
            <person name="Baker D."/>
            <person name="Gharbi K."/>
            <person name="Hall N."/>
            <person name="Watson M."/>
            <person name="Adriaenssens E.M."/>
            <person name="Foster-Nyarko E."/>
            <person name="Jarju S."/>
            <person name="Secka A."/>
            <person name="Antonio M."/>
            <person name="Oren A."/>
            <person name="Chaudhuri R.R."/>
            <person name="La Ragione R."/>
            <person name="Hildebrand F."/>
            <person name="Pallen M.J."/>
        </authorList>
    </citation>
    <scope>NUCLEOTIDE SEQUENCE</scope>
    <source>
        <strain evidence="2">ChiHecec3B27-6122</strain>
    </source>
</reference>
<evidence type="ECO:0000256" key="1">
    <source>
        <dbReference type="SAM" id="Phobius"/>
    </source>
</evidence>
<name>A0A9D1G4K8_9FIRM</name>
<keyword evidence="1" id="KW-0472">Membrane</keyword>
<dbReference type="Proteomes" id="UP000886876">
    <property type="component" value="Unassembled WGS sequence"/>
</dbReference>
<keyword evidence="1" id="KW-1133">Transmembrane helix</keyword>
<keyword evidence="1" id="KW-0812">Transmembrane</keyword>
<protein>
    <submittedName>
        <fullName evidence="2">Uncharacterized protein</fullName>
    </submittedName>
</protein>
<organism evidence="2 3">
    <name type="scientific">Candidatus Scatomorpha pullistercoris</name>
    <dbReference type="NCBI Taxonomy" id="2840929"/>
    <lineage>
        <taxon>Bacteria</taxon>
        <taxon>Bacillati</taxon>
        <taxon>Bacillota</taxon>
        <taxon>Clostridia</taxon>
        <taxon>Eubacteriales</taxon>
        <taxon>Candidatus Scatomorpha</taxon>
    </lineage>
</organism>
<comment type="caution">
    <text evidence="2">The sequence shown here is derived from an EMBL/GenBank/DDBJ whole genome shotgun (WGS) entry which is preliminary data.</text>
</comment>
<sequence length="132" mass="14889">MSTRKPKAALSMLLLVVSERLPAGVRIRKPTSVNTEPSVPTAVGDRPTLLRPISVLTAFFMLMLKESNEKITMISMEFLHAMLLKPWIVSLKFILDIAILIPLFPLFFAECSVFPTFLRGICAYLTKVGWFF</sequence>
<dbReference type="EMBL" id="DVJS01000062">
    <property type="protein sequence ID" value="HIS96892.1"/>
    <property type="molecule type" value="Genomic_DNA"/>
</dbReference>
<reference evidence="2" key="1">
    <citation type="submission" date="2020-10" db="EMBL/GenBank/DDBJ databases">
        <authorList>
            <person name="Gilroy R."/>
        </authorList>
    </citation>
    <scope>NUCLEOTIDE SEQUENCE</scope>
    <source>
        <strain evidence="2">ChiHecec3B27-6122</strain>
    </source>
</reference>
<accession>A0A9D1G4K8</accession>
<dbReference type="AlphaFoldDB" id="A0A9D1G4K8"/>
<evidence type="ECO:0000313" key="2">
    <source>
        <dbReference type="EMBL" id="HIS96892.1"/>
    </source>
</evidence>
<evidence type="ECO:0000313" key="3">
    <source>
        <dbReference type="Proteomes" id="UP000886876"/>
    </source>
</evidence>